<evidence type="ECO:0000256" key="1">
    <source>
        <dbReference type="SAM" id="MobiDB-lite"/>
    </source>
</evidence>
<feature type="region of interest" description="Disordered" evidence="1">
    <location>
        <begin position="1"/>
        <end position="24"/>
    </location>
</feature>
<sequence length="107" mass="11990">MVPHLARNSHLRKPPRVDGLPSGPTVSGLIAGFMLDRLGKIEEVLKAPDGHKSKRRPDITTVAPDRKAHRENVGRVTRRGRPVPREERALDDLEQTLGVRLTFTPYN</sequence>
<dbReference type="EMBL" id="PVNL01000010">
    <property type="protein sequence ID" value="PRQ09900.1"/>
    <property type="molecule type" value="Genomic_DNA"/>
</dbReference>
<evidence type="ECO:0000313" key="2">
    <source>
        <dbReference type="EMBL" id="PRQ09900.1"/>
    </source>
</evidence>
<proteinExistence type="predicted"/>
<evidence type="ECO:0000313" key="3">
    <source>
        <dbReference type="Proteomes" id="UP000238823"/>
    </source>
</evidence>
<protein>
    <submittedName>
        <fullName evidence="2">Uncharacterized protein</fullName>
    </submittedName>
</protein>
<dbReference type="Proteomes" id="UP000238823">
    <property type="component" value="Unassembled WGS sequence"/>
</dbReference>
<reference evidence="2 3" key="1">
    <citation type="submission" date="2018-03" db="EMBL/GenBank/DDBJ databases">
        <title>Draft Genome Sequences of the Obligatory Marine Myxobacteria Enhygromyxa salina SWB007.</title>
        <authorList>
            <person name="Poehlein A."/>
            <person name="Moghaddam J.A."/>
            <person name="Harms H."/>
            <person name="Alanjari M."/>
            <person name="Koenig G.M."/>
            <person name="Daniel R."/>
            <person name="Schaeberle T.F."/>
        </authorList>
    </citation>
    <scope>NUCLEOTIDE SEQUENCE [LARGE SCALE GENOMIC DNA]</scope>
    <source>
        <strain evidence="2 3">SWB007</strain>
    </source>
</reference>
<gene>
    <name evidence="2" type="ORF">ENSA7_03810</name>
</gene>
<dbReference type="AlphaFoldDB" id="A0A2S9YXU0"/>
<organism evidence="2 3">
    <name type="scientific">Enhygromyxa salina</name>
    <dbReference type="NCBI Taxonomy" id="215803"/>
    <lineage>
        <taxon>Bacteria</taxon>
        <taxon>Pseudomonadati</taxon>
        <taxon>Myxococcota</taxon>
        <taxon>Polyangia</taxon>
        <taxon>Nannocystales</taxon>
        <taxon>Nannocystaceae</taxon>
        <taxon>Enhygromyxa</taxon>
    </lineage>
</organism>
<name>A0A2S9YXU0_9BACT</name>
<accession>A0A2S9YXU0</accession>
<comment type="caution">
    <text evidence="2">The sequence shown here is derived from an EMBL/GenBank/DDBJ whole genome shotgun (WGS) entry which is preliminary data.</text>
</comment>